<dbReference type="STRING" id="690307.A0A1L9X8Y1"/>
<dbReference type="InterPro" id="IPR046341">
    <property type="entry name" value="SET_dom_sf"/>
</dbReference>
<protein>
    <recommendedName>
        <fullName evidence="1">SET domain-containing protein</fullName>
    </recommendedName>
</protein>
<dbReference type="OMA" id="NLQHWGF"/>
<dbReference type="SMART" id="SM00028">
    <property type="entry name" value="TPR"/>
    <property type="match status" value="2"/>
</dbReference>
<dbReference type="EMBL" id="KV878970">
    <property type="protein sequence ID" value="OJK04901.1"/>
    <property type="molecule type" value="Genomic_DNA"/>
</dbReference>
<dbReference type="SMART" id="SM00317">
    <property type="entry name" value="SET"/>
    <property type="match status" value="1"/>
</dbReference>
<feature type="domain" description="SET" evidence="1">
    <location>
        <begin position="349"/>
        <end position="547"/>
    </location>
</feature>
<accession>A0A1L9X8Y1</accession>
<reference evidence="3" key="1">
    <citation type="journal article" date="2017" name="Genome Biol.">
        <title>Comparative genomics reveals high biological diversity and specific adaptations in the industrially and medically important fungal genus Aspergillus.</title>
        <authorList>
            <person name="de Vries R.P."/>
            <person name="Riley R."/>
            <person name="Wiebenga A."/>
            <person name="Aguilar-Osorio G."/>
            <person name="Amillis S."/>
            <person name="Uchima C.A."/>
            <person name="Anderluh G."/>
            <person name="Asadollahi M."/>
            <person name="Askin M."/>
            <person name="Barry K."/>
            <person name="Battaglia E."/>
            <person name="Bayram O."/>
            <person name="Benocci T."/>
            <person name="Braus-Stromeyer S.A."/>
            <person name="Caldana C."/>
            <person name="Canovas D."/>
            <person name="Cerqueira G.C."/>
            <person name="Chen F."/>
            <person name="Chen W."/>
            <person name="Choi C."/>
            <person name="Clum A."/>
            <person name="Dos Santos R.A."/>
            <person name="Damasio A.R."/>
            <person name="Diallinas G."/>
            <person name="Emri T."/>
            <person name="Fekete E."/>
            <person name="Flipphi M."/>
            <person name="Freyberg S."/>
            <person name="Gallo A."/>
            <person name="Gournas C."/>
            <person name="Habgood R."/>
            <person name="Hainaut M."/>
            <person name="Harispe M.L."/>
            <person name="Henrissat B."/>
            <person name="Hilden K.S."/>
            <person name="Hope R."/>
            <person name="Hossain A."/>
            <person name="Karabika E."/>
            <person name="Karaffa L."/>
            <person name="Karanyi Z."/>
            <person name="Krasevec N."/>
            <person name="Kuo A."/>
            <person name="Kusch H."/>
            <person name="LaButti K."/>
            <person name="Lagendijk E.L."/>
            <person name="Lapidus A."/>
            <person name="Levasseur A."/>
            <person name="Lindquist E."/>
            <person name="Lipzen A."/>
            <person name="Logrieco A.F."/>
            <person name="MacCabe A."/>
            <person name="Maekelae M.R."/>
            <person name="Malavazi I."/>
            <person name="Melin P."/>
            <person name="Meyer V."/>
            <person name="Mielnichuk N."/>
            <person name="Miskei M."/>
            <person name="Molnar A.P."/>
            <person name="Mule G."/>
            <person name="Ngan C.Y."/>
            <person name="Orejas M."/>
            <person name="Orosz E."/>
            <person name="Ouedraogo J.P."/>
            <person name="Overkamp K.M."/>
            <person name="Park H.-S."/>
            <person name="Perrone G."/>
            <person name="Piumi F."/>
            <person name="Punt P.J."/>
            <person name="Ram A.F."/>
            <person name="Ramon A."/>
            <person name="Rauscher S."/>
            <person name="Record E."/>
            <person name="Riano-Pachon D.M."/>
            <person name="Robert V."/>
            <person name="Roehrig J."/>
            <person name="Ruller R."/>
            <person name="Salamov A."/>
            <person name="Salih N.S."/>
            <person name="Samson R.A."/>
            <person name="Sandor E."/>
            <person name="Sanguinetti M."/>
            <person name="Schuetze T."/>
            <person name="Sepcic K."/>
            <person name="Shelest E."/>
            <person name="Sherlock G."/>
            <person name="Sophianopoulou V."/>
            <person name="Squina F.M."/>
            <person name="Sun H."/>
            <person name="Susca A."/>
            <person name="Todd R.B."/>
            <person name="Tsang A."/>
            <person name="Unkles S.E."/>
            <person name="van de Wiele N."/>
            <person name="van Rossen-Uffink D."/>
            <person name="Oliveira J.V."/>
            <person name="Vesth T.C."/>
            <person name="Visser J."/>
            <person name="Yu J.-H."/>
            <person name="Zhou M."/>
            <person name="Andersen M.R."/>
            <person name="Archer D.B."/>
            <person name="Baker S.E."/>
            <person name="Benoit I."/>
            <person name="Brakhage A.A."/>
            <person name="Braus G.H."/>
            <person name="Fischer R."/>
            <person name="Frisvad J.C."/>
            <person name="Goldman G.H."/>
            <person name="Houbraken J."/>
            <person name="Oakley B."/>
            <person name="Pocsi I."/>
            <person name="Scazzocchio C."/>
            <person name="Seiboth B."/>
            <person name="vanKuyk P.A."/>
            <person name="Wortman J."/>
            <person name="Dyer P.S."/>
            <person name="Grigoriev I.V."/>
        </authorList>
    </citation>
    <scope>NUCLEOTIDE SEQUENCE [LARGE SCALE GENOMIC DNA]</scope>
    <source>
        <strain evidence="3">ATCC 16872 / CBS 172.66 / WB 5094</strain>
    </source>
</reference>
<dbReference type="AlphaFoldDB" id="A0A1L9X8Y1"/>
<dbReference type="InterPro" id="IPR053209">
    <property type="entry name" value="Gramillin-biosynth_MTr"/>
</dbReference>
<dbReference type="OrthoDB" id="438641at2759"/>
<keyword evidence="3" id="KW-1185">Reference proteome</keyword>
<proteinExistence type="predicted"/>
<dbReference type="GeneID" id="30976039"/>
<evidence type="ECO:0000313" key="3">
    <source>
        <dbReference type="Proteomes" id="UP000184546"/>
    </source>
</evidence>
<dbReference type="Pfam" id="PF00856">
    <property type="entry name" value="SET"/>
    <property type="match status" value="1"/>
</dbReference>
<dbReference type="VEuPathDB" id="FungiDB:ASPACDRAFT_49254"/>
<dbReference type="Gene3D" id="2.170.270.10">
    <property type="entry name" value="SET domain"/>
    <property type="match status" value="1"/>
</dbReference>
<dbReference type="Gene3D" id="1.25.40.10">
    <property type="entry name" value="Tetratricopeptide repeat domain"/>
    <property type="match status" value="1"/>
</dbReference>
<dbReference type="PROSITE" id="PS50280">
    <property type="entry name" value="SET"/>
    <property type="match status" value="1"/>
</dbReference>
<dbReference type="InterPro" id="IPR019734">
    <property type="entry name" value="TPR_rpt"/>
</dbReference>
<dbReference type="PANTHER" id="PTHR47643">
    <property type="entry name" value="TPR DOMAIN PROTEIN (AFU_ORTHOLOGUE AFUA_5G12710)"/>
    <property type="match status" value="1"/>
</dbReference>
<evidence type="ECO:0000259" key="1">
    <source>
        <dbReference type="PROSITE" id="PS50280"/>
    </source>
</evidence>
<evidence type="ECO:0000313" key="2">
    <source>
        <dbReference type="EMBL" id="OJK04901.1"/>
    </source>
</evidence>
<dbReference type="SUPFAM" id="SSF48452">
    <property type="entry name" value="TPR-like"/>
    <property type="match status" value="1"/>
</dbReference>
<organism evidence="2 3">
    <name type="scientific">Aspergillus aculeatus (strain ATCC 16872 / CBS 172.66 / WB 5094)</name>
    <dbReference type="NCBI Taxonomy" id="690307"/>
    <lineage>
        <taxon>Eukaryota</taxon>
        <taxon>Fungi</taxon>
        <taxon>Dikarya</taxon>
        <taxon>Ascomycota</taxon>
        <taxon>Pezizomycotina</taxon>
        <taxon>Eurotiomycetes</taxon>
        <taxon>Eurotiomycetidae</taxon>
        <taxon>Eurotiales</taxon>
        <taxon>Aspergillaceae</taxon>
        <taxon>Aspergillus</taxon>
        <taxon>Aspergillus subgen. Circumdati</taxon>
    </lineage>
</organism>
<dbReference type="SUPFAM" id="SSF82199">
    <property type="entry name" value="SET domain"/>
    <property type="match status" value="1"/>
</dbReference>
<dbReference type="InterPro" id="IPR011990">
    <property type="entry name" value="TPR-like_helical_dom_sf"/>
</dbReference>
<name>A0A1L9X8Y1_ASPA1</name>
<sequence length="751" mass="84463">MDVEDVSQERGYFQLLQTQKRNLQNAKSRKGQTPRRTKTRNEIIMQFMFRQMMGNLGPVEPHNLRSSFVPPAYHPSVAALRELKKTRIHNLTLETHHRGLYLLVRAVTPTDRMTAIMAVVEDEAGDVVMLQLYNQEKSLATDGRLVEGTVMVIKEPYLKIMADGDYGLRVDHLSDVRFLSDSDPLIPAEWSRRPGVEASATDWKTRGNDLFAQSAYHLAIDCYTEALNSSPSAEEQNTIRLNRALACLKTHQFDAALRDVEPVLLLNPSEKGLFRKSQALYHLQRFPDSCATHHTLRRLYPENVAAKQEFDRATDRLTESQLGKYPFKRLQREADKRRPPRLDRATYVGPVSVRASELHGRGLFTTEAVRAGDLLLCEKAFAHAFHGEAGDSDAEISLLMNTETQTMTVGTQAELISAIAQRLYKNPSLIAVVKDLYHGSYIPTNISEVDGTPVIDTFLIERAVSLNCFGCPISSRTTHVSSMKDESTARQLATSQVRFHSCGVWALASYINHSCCSNVRRAFIGDMMIVRATRDLPADTELTFWYRAPSAQDPPTKRLDLQHWGFECSCAICQDRHATGSGDLARRRKLLVEVETAFRSLAPGRRSNAAVARIERMISDIQRTYRSPAAQVPRLGVWNAYLTLAAVHATGRQPRKALEFALKTFESLGYVIQSEPRTTLVVKEWGLIMDGLVGCWMILCRAYSDIAPDLADQAERYARTTYKICVGEDETFESTYSRSSKRVDGLIVGVV</sequence>
<dbReference type="RefSeq" id="XP_020061240.1">
    <property type="nucleotide sequence ID" value="XM_020202225.1"/>
</dbReference>
<dbReference type="PANTHER" id="PTHR47643:SF2">
    <property type="entry name" value="TPR DOMAIN PROTEIN (AFU_ORTHOLOGUE AFUA_5G12710)"/>
    <property type="match status" value="1"/>
</dbReference>
<gene>
    <name evidence="2" type="ORF">ASPACDRAFT_49254</name>
</gene>
<dbReference type="Proteomes" id="UP000184546">
    <property type="component" value="Unassembled WGS sequence"/>
</dbReference>
<dbReference type="InterPro" id="IPR001214">
    <property type="entry name" value="SET_dom"/>
</dbReference>